<organism evidence="2 3">
    <name type="scientific">Pseudonocardia acidicola</name>
    <dbReference type="NCBI Taxonomy" id="2724939"/>
    <lineage>
        <taxon>Bacteria</taxon>
        <taxon>Bacillati</taxon>
        <taxon>Actinomycetota</taxon>
        <taxon>Actinomycetes</taxon>
        <taxon>Pseudonocardiales</taxon>
        <taxon>Pseudonocardiaceae</taxon>
        <taxon>Pseudonocardia</taxon>
    </lineage>
</organism>
<comment type="caution">
    <text evidence="2">The sequence shown here is derived from an EMBL/GenBank/DDBJ whole genome shotgun (WGS) entry which is preliminary data.</text>
</comment>
<keyword evidence="2" id="KW-0808">Transferase</keyword>
<dbReference type="Proteomes" id="UP000820669">
    <property type="component" value="Unassembled WGS sequence"/>
</dbReference>
<proteinExistence type="predicted"/>
<keyword evidence="3" id="KW-1185">Reference proteome</keyword>
<dbReference type="GO" id="GO:0016740">
    <property type="term" value="F:transferase activity"/>
    <property type="evidence" value="ECO:0007669"/>
    <property type="project" value="UniProtKB-KW"/>
</dbReference>
<dbReference type="Pfam" id="PF04230">
    <property type="entry name" value="PS_pyruv_trans"/>
    <property type="match status" value="1"/>
</dbReference>
<dbReference type="EMBL" id="JAAXLA010000022">
    <property type="protein sequence ID" value="NMH98380.1"/>
    <property type="molecule type" value="Genomic_DNA"/>
</dbReference>
<accession>A0ABX1S9X8</accession>
<gene>
    <name evidence="2" type="ORF">HF526_13835</name>
</gene>
<protein>
    <submittedName>
        <fullName evidence="2">Polysaccharide pyruvyl transferase family protein</fullName>
    </submittedName>
</protein>
<dbReference type="InterPro" id="IPR007345">
    <property type="entry name" value="Polysacch_pyruvyl_Trfase"/>
</dbReference>
<sequence length="317" mass="34238">MGRTPEREGEPAVGCECALIVGWPSFRDGEATAGDVLSMRVVESALRAAGVATESAWSPVFRPGALALEDADPARYSHLVFVCGPAHGRQVRALHERFARCRRIAVGVSVIDTQDAAFTGFHRVIPRDDPHGSRARDLSAAADTAEVPVVGVILAPGQREYGARRRHDAVHDRVLRWLGVQDCARVPLDTRLDSRDWRSCATADQFSSLLRRLDVVVTSRLHGLVLALRQGVPALALDPVAGGGKVHAQAAAWDWPAVLTAEAVLTPGSALDDAWHWCRSAEAHDRARHIADATQLEQPLLTELMRVLRPAATTAAP</sequence>
<evidence type="ECO:0000313" key="2">
    <source>
        <dbReference type="EMBL" id="NMH98380.1"/>
    </source>
</evidence>
<evidence type="ECO:0000313" key="3">
    <source>
        <dbReference type="Proteomes" id="UP000820669"/>
    </source>
</evidence>
<name>A0ABX1S9X8_9PSEU</name>
<feature type="domain" description="Polysaccharide pyruvyl transferase" evidence="1">
    <location>
        <begin position="201"/>
        <end position="238"/>
    </location>
</feature>
<evidence type="ECO:0000259" key="1">
    <source>
        <dbReference type="Pfam" id="PF04230"/>
    </source>
</evidence>
<reference evidence="2 3" key="1">
    <citation type="submission" date="2020-04" db="EMBL/GenBank/DDBJ databases">
        <authorList>
            <person name="Klaysubun C."/>
            <person name="Duangmal K."/>
            <person name="Lipun K."/>
        </authorList>
    </citation>
    <scope>NUCLEOTIDE SEQUENCE [LARGE SCALE GENOMIC DNA]</scope>
    <source>
        <strain evidence="2 3">K10HN5</strain>
    </source>
</reference>